<dbReference type="Pfam" id="PF00196">
    <property type="entry name" value="GerE"/>
    <property type="match status" value="1"/>
</dbReference>
<dbReference type="Gene3D" id="1.10.10.10">
    <property type="entry name" value="Winged helix-like DNA-binding domain superfamily/Winged helix DNA-binding domain"/>
    <property type="match status" value="1"/>
</dbReference>
<evidence type="ECO:0000313" key="3">
    <source>
        <dbReference type="EMBL" id="WMT15647.1"/>
    </source>
</evidence>
<feature type="domain" description="HTH luxR-type" evidence="2">
    <location>
        <begin position="148"/>
        <end position="199"/>
    </location>
</feature>
<dbReference type="InterPro" id="IPR036388">
    <property type="entry name" value="WH-like_DNA-bd_sf"/>
</dbReference>
<evidence type="ECO:0000259" key="2">
    <source>
        <dbReference type="Pfam" id="PF00196"/>
    </source>
</evidence>
<dbReference type="InterPro" id="IPR000792">
    <property type="entry name" value="Tscrpt_reg_LuxR_C"/>
</dbReference>
<evidence type="ECO:0000256" key="1">
    <source>
        <dbReference type="ARBA" id="ARBA00023125"/>
    </source>
</evidence>
<evidence type="ECO:0000313" key="4">
    <source>
        <dbReference type="Proteomes" id="UP001235341"/>
    </source>
</evidence>
<gene>
    <name evidence="3" type="ORF">RFB13_04705</name>
</gene>
<keyword evidence="4" id="KW-1185">Reference proteome</keyword>
<keyword evidence="1" id="KW-0238">DNA-binding</keyword>
<sequence>MLRVPIWMDYFYQEVSIPMILIDSDYSCSLSKITFKSLIDTLSCEPIPALSYGEGSIAFVDGDSANIYSVVKSVYELRKNSEVVYMVTLLSKDKDCSSVIRHLSDYVVDKKITYDDLQRLIRTMVTAKPKALADNVFGDIWGDILKSSQKEYLVLKLLLDGHSQYQIAKMLNLSIKTISGYKVKAIKRHGARNFNELYMLKLSNHA</sequence>
<dbReference type="Proteomes" id="UP001235341">
    <property type="component" value="Chromosome"/>
</dbReference>
<reference evidence="3 4" key="1">
    <citation type="submission" date="2023-08" db="EMBL/GenBank/DDBJ databases">
        <title>Complete Genome and Methylome dissection of Serratia fonticola NEB369.</title>
        <authorList>
            <person name="Fomenkov A."/>
            <person name="Roberts R.D."/>
        </authorList>
    </citation>
    <scope>NUCLEOTIDE SEQUENCE [LARGE SCALE GENOMIC DNA]</scope>
    <source>
        <strain evidence="3 4">NEB369</strain>
    </source>
</reference>
<accession>A0ABY9PRP4</accession>
<dbReference type="SUPFAM" id="SSF46894">
    <property type="entry name" value="C-terminal effector domain of the bipartite response regulators"/>
    <property type="match status" value="1"/>
</dbReference>
<dbReference type="InterPro" id="IPR016032">
    <property type="entry name" value="Sig_transdc_resp-reg_C-effctor"/>
</dbReference>
<name>A0ABY9PRP4_SERFO</name>
<dbReference type="EMBL" id="CP133586">
    <property type="protein sequence ID" value="WMT15647.1"/>
    <property type="molecule type" value="Genomic_DNA"/>
</dbReference>
<protein>
    <submittedName>
        <fullName evidence="3">LuxR C-terminal-related transcriptional regulator</fullName>
    </submittedName>
</protein>
<dbReference type="RefSeq" id="WP_083196490.1">
    <property type="nucleotide sequence ID" value="NZ_CP133586.1"/>
</dbReference>
<organism evidence="3 4">
    <name type="scientific">Serratia fonticola</name>
    <dbReference type="NCBI Taxonomy" id="47917"/>
    <lineage>
        <taxon>Bacteria</taxon>
        <taxon>Pseudomonadati</taxon>
        <taxon>Pseudomonadota</taxon>
        <taxon>Gammaproteobacteria</taxon>
        <taxon>Enterobacterales</taxon>
        <taxon>Yersiniaceae</taxon>
        <taxon>Serratia</taxon>
    </lineage>
</organism>
<proteinExistence type="predicted"/>